<dbReference type="EMBL" id="LAJE02000080">
    <property type="protein sequence ID" value="OEO32274.1"/>
    <property type="molecule type" value="Genomic_DNA"/>
</dbReference>
<dbReference type="GO" id="GO:0005886">
    <property type="term" value="C:plasma membrane"/>
    <property type="evidence" value="ECO:0007669"/>
    <property type="project" value="UniProtKB-SubCell"/>
</dbReference>
<evidence type="ECO:0000256" key="2">
    <source>
        <dbReference type="ARBA" id="ARBA00022448"/>
    </source>
</evidence>
<evidence type="ECO:0000313" key="10">
    <source>
        <dbReference type="Proteomes" id="UP000095463"/>
    </source>
</evidence>
<evidence type="ECO:0000256" key="5">
    <source>
        <dbReference type="ARBA" id="ARBA00022989"/>
    </source>
</evidence>
<evidence type="ECO:0000256" key="4">
    <source>
        <dbReference type="ARBA" id="ARBA00022692"/>
    </source>
</evidence>
<gene>
    <name evidence="9" type="ORF">VW23_012500</name>
</gene>
<evidence type="ECO:0000256" key="6">
    <source>
        <dbReference type="ARBA" id="ARBA00023136"/>
    </source>
</evidence>
<comment type="subcellular location">
    <subcellularLocation>
        <location evidence="1 7">Cell membrane</location>
        <topology evidence="1 7">Multi-pass membrane protein</topology>
    </subcellularLocation>
</comment>
<proteinExistence type="inferred from homology"/>
<evidence type="ECO:0000313" key="9">
    <source>
        <dbReference type="EMBL" id="OEO32274.1"/>
    </source>
</evidence>
<dbReference type="PROSITE" id="PS50928">
    <property type="entry name" value="ABC_TM1"/>
    <property type="match status" value="1"/>
</dbReference>
<dbReference type="CDD" id="cd06261">
    <property type="entry name" value="TM_PBP2"/>
    <property type="match status" value="1"/>
</dbReference>
<keyword evidence="4 7" id="KW-0812">Transmembrane</keyword>
<feature type="transmembrane region" description="Helical" evidence="7">
    <location>
        <begin position="59"/>
        <end position="82"/>
    </location>
</feature>
<accession>A0A1E5XUN3</accession>
<feature type="domain" description="ABC transmembrane type-1" evidence="8">
    <location>
        <begin position="55"/>
        <end position="267"/>
    </location>
</feature>
<keyword evidence="3" id="KW-1003">Cell membrane</keyword>
<name>A0A1E5XUN3_9HYPH</name>
<dbReference type="Pfam" id="PF00528">
    <property type="entry name" value="BPD_transp_1"/>
    <property type="match status" value="1"/>
</dbReference>
<evidence type="ECO:0000256" key="3">
    <source>
        <dbReference type="ARBA" id="ARBA00022475"/>
    </source>
</evidence>
<feature type="transmembrane region" description="Helical" evidence="7">
    <location>
        <begin position="89"/>
        <end position="111"/>
    </location>
</feature>
<dbReference type="Proteomes" id="UP000095463">
    <property type="component" value="Unassembled WGS sequence"/>
</dbReference>
<keyword evidence="6 7" id="KW-0472">Membrane</keyword>
<protein>
    <recommendedName>
        <fullName evidence="8">ABC transmembrane type-1 domain-containing protein</fullName>
    </recommendedName>
</protein>
<feature type="transmembrane region" description="Helical" evidence="7">
    <location>
        <begin position="216"/>
        <end position="237"/>
    </location>
</feature>
<evidence type="ECO:0000259" key="8">
    <source>
        <dbReference type="PROSITE" id="PS50928"/>
    </source>
</evidence>
<dbReference type="AlphaFoldDB" id="A0A1E5XUN3"/>
<evidence type="ECO:0000256" key="1">
    <source>
        <dbReference type="ARBA" id="ARBA00004651"/>
    </source>
</evidence>
<dbReference type="InterPro" id="IPR035906">
    <property type="entry name" value="MetI-like_sf"/>
</dbReference>
<keyword evidence="2 7" id="KW-0813">Transport</keyword>
<dbReference type="GO" id="GO:0055085">
    <property type="term" value="P:transmembrane transport"/>
    <property type="evidence" value="ECO:0007669"/>
    <property type="project" value="InterPro"/>
</dbReference>
<feature type="transmembrane region" description="Helical" evidence="7">
    <location>
        <begin position="143"/>
        <end position="168"/>
    </location>
</feature>
<dbReference type="InterPro" id="IPR000515">
    <property type="entry name" value="MetI-like"/>
</dbReference>
<evidence type="ECO:0000256" key="7">
    <source>
        <dbReference type="RuleBase" id="RU363032"/>
    </source>
</evidence>
<dbReference type="Gene3D" id="1.10.3720.10">
    <property type="entry name" value="MetI-like"/>
    <property type="match status" value="1"/>
</dbReference>
<dbReference type="PANTHER" id="PTHR43005:SF1">
    <property type="entry name" value="SPERMIDINE_PUTRESCINE TRANSPORT SYSTEM PERMEASE PROTEIN"/>
    <property type="match status" value="1"/>
</dbReference>
<dbReference type="PANTHER" id="PTHR43005">
    <property type="entry name" value="BLR7065 PROTEIN"/>
    <property type="match status" value="1"/>
</dbReference>
<comment type="caution">
    <text evidence="9">The sequence shown here is derived from an EMBL/GenBank/DDBJ whole genome shotgun (WGS) entry which is preliminary data.</text>
</comment>
<feature type="transmembrane region" description="Helical" evidence="7">
    <location>
        <begin position="188"/>
        <end position="209"/>
    </location>
</feature>
<dbReference type="SUPFAM" id="SSF161098">
    <property type="entry name" value="MetI-like"/>
    <property type="match status" value="1"/>
</dbReference>
<keyword evidence="10" id="KW-1185">Reference proteome</keyword>
<feature type="transmembrane region" description="Helical" evidence="7">
    <location>
        <begin position="249"/>
        <end position="268"/>
    </location>
</feature>
<sequence length="280" mass="30767">MLTPLLAALGFFIVVPAFQLLWISLTNLTPGRPAEFIGLDNYGYVLSDPAFIAALLRNIAFVLVVVVLEVGVGFAIALVLQLRFPLRSLWFAIILAPFAVSPIVAVVMWKYMLDPTFGIVNYAIASLGLPTVPWMTDAATSMAVIIIVAVWKEFAFTTIVLFAALTSIPKELYEAAHVDGANPWQNLIHIKIPLIAPAIAIVLLFRIIFTLREFGIPWTLTGGGPGTATEILSIYLYKQAFRYSDFGAGAAIGWIMLAVTVLLSSFLIRRTYRGMFPEDR</sequence>
<comment type="similarity">
    <text evidence="7">Belongs to the binding-protein-dependent transport system permease family.</text>
</comment>
<feature type="transmembrane region" description="Helical" evidence="7">
    <location>
        <begin position="117"/>
        <end position="136"/>
    </location>
</feature>
<keyword evidence="5 7" id="KW-1133">Transmembrane helix</keyword>
<reference evidence="9 10" key="1">
    <citation type="journal article" date="2015" name="Genome Announc.">
        <title>Genome Assemblies of Three Soil-Associated Devosia species: D. insulae, D. limi, and D. soli.</title>
        <authorList>
            <person name="Hassan Y.I."/>
            <person name="Lepp D."/>
            <person name="Zhou T."/>
        </authorList>
    </citation>
    <scope>NUCLEOTIDE SEQUENCE [LARGE SCALE GENOMIC DNA]</scope>
    <source>
        <strain evidence="9 10">DS-56</strain>
    </source>
</reference>
<organism evidence="9 10">
    <name type="scientific">Devosia insulae DS-56</name>
    <dbReference type="NCBI Taxonomy" id="1116389"/>
    <lineage>
        <taxon>Bacteria</taxon>
        <taxon>Pseudomonadati</taxon>
        <taxon>Pseudomonadota</taxon>
        <taxon>Alphaproteobacteria</taxon>
        <taxon>Hyphomicrobiales</taxon>
        <taxon>Devosiaceae</taxon>
        <taxon>Devosia</taxon>
    </lineage>
</organism>